<dbReference type="KEGG" id="ncc:104944162"/>
<dbReference type="GO" id="GO:0006289">
    <property type="term" value="P:nucleotide-excision repair"/>
    <property type="evidence" value="ECO:0007669"/>
    <property type="project" value="TreeGrafter"/>
</dbReference>
<feature type="chain" id="PRO_5026943672" evidence="2">
    <location>
        <begin position="30"/>
        <end position="137"/>
    </location>
</feature>
<sequence length="137" mass="14833">MKSFKSYNVCVWILHLAVLSLPFLQIIRGLNNGQHCLLESPTGSGKSLALLCSTLGWQQAQYAKAQEEGSLAKDKSQPEKNCGDCKKSDIPSPCRCVCHSKACRSTAVTPPKADVVDLTLSPCKDKVELHTPAPEHG</sequence>
<evidence type="ECO:0000256" key="1">
    <source>
        <dbReference type="SAM" id="MobiDB-lite"/>
    </source>
</evidence>
<dbReference type="PANTHER" id="PTHR11472">
    <property type="entry name" value="DNA REPAIR DEAD HELICASE RAD3/XP-D SUBFAMILY MEMBER"/>
    <property type="match status" value="1"/>
</dbReference>
<gene>
    <name evidence="4" type="primary">LOC104944162</name>
</gene>
<dbReference type="GeneID" id="104944162"/>
<reference evidence="4" key="1">
    <citation type="submission" date="2025-08" db="UniProtKB">
        <authorList>
            <consortium name="RefSeq"/>
        </authorList>
    </citation>
    <scope>IDENTIFICATION</scope>
    <source>
        <tissue evidence="4">Muscle</tissue>
    </source>
</reference>
<dbReference type="PANTHER" id="PTHR11472:SF47">
    <property type="entry name" value="FANCONI ANEMIA GROUP J PROTEIN"/>
    <property type="match status" value="1"/>
</dbReference>
<keyword evidence="2" id="KW-0732">Signal</keyword>
<dbReference type="GO" id="GO:1990918">
    <property type="term" value="P:double-strand break repair involved in meiotic recombination"/>
    <property type="evidence" value="ECO:0007669"/>
    <property type="project" value="TreeGrafter"/>
</dbReference>
<dbReference type="GO" id="GO:0003678">
    <property type="term" value="F:DNA helicase activity"/>
    <property type="evidence" value="ECO:0007669"/>
    <property type="project" value="TreeGrafter"/>
</dbReference>
<protein>
    <submittedName>
        <fullName evidence="4">Fanconi anemia group J protein homolog</fullName>
    </submittedName>
</protein>
<keyword evidence="3" id="KW-1185">Reference proteome</keyword>
<feature type="signal peptide" evidence="2">
    <location>
        <begin position="1"/>
        <end position="29"/>
    </location>
</feature>
<dbReference type="AlphaFoldDB" id="A0A6I9MU60"/>
<evidence type="ECO:0000313" key="3">
    <source>
        <dbReference type="Proteomes" id="UP000504611"/>
    </source>
</evidence>
<dbReference type="OrthoDB" id="19182at2759"/>
<proteinExistence type="predicted"/>
<dbReference type="Proteomes" id="UP000504611">
    <property type="component" value="Unplaced"/>
</dbReference>
<organism evidence="3 4">
    <name type="scientific">Notothenia coriiceps</name>
    <name type="common">black rockcod</name>
    <dbReference type="NCBI Taxonomy" id="8208"/>
    <lineage>
        <taxon>Eukaryota</taxon>
        <taxon>Metazoa</taxon>
        <taxon>Chordata</taxon>
        <taxon>Craniata</taxon>
        <taxon>Vertebrata</taxon>
        <taxon>Euteleostomi</taxon>
        <taxon>Actinopterygii</taxon>
        <taxon>Neopterygii</taxon>
        <taxon>Teleostei</taxon>
        <taxon>Neoteleostei</taxon>
        <taxon>Acanthomorphata</taxon>
        <taxon>Eupercaria</taxon>
        <taxon>Perciformes</taxon>
        <taxon>Notothenioidei</taxon>
        <taxon>Nototheniidae</taxon>
        <taxon>Notothenia</taxon>
    </lineage>
</organism>
<dbReference type="InterPro" id="IPR027417">
    <property type="entry name" value="P-loop_NTPase"/>
</dbReference>
<dbReference type="GO" id="GO:0005634">
    <property type="term" value="C:nucleus"/>
    <property type="evidence" value="ECO:0007669"/>
    <property type="project" value="TreeGrafter"/>
</dbReference>
<accession>A0A6I9MU60</accession>
<dbReference type="SUPFAM" id="SSF52540">
    <property type="entry name" value="P-loop containing nucleoside triphosphate hydrolases"/>
    <property type="match status" value="1"/>
</dbReference>
<evidence type="ECO:0000313" key="4">
    <source>
        <dbReference type="RefSeq" id="XP_010767952.1"/>
    </source>
</evidence>
<dbReference type="InterPro" id="IPR045028">
    <property type="entry name" value="DinG/Rad3-like"/>
</dbReference>
<dbReference type="RefSeq" id="XP_010767952.1">
    <property type="nucleotide sequence ID" value="XM_010769650.1"/>
</dbReference>
<name>A0A6I9MU60_9TELE</name>
<evidence type="ECO:0000256" key="2">
    <source>
        <dbReference type="SAM" id="SignalP"/>
    </source>
</evidence>
<dbReference type="Gene3D" id="3.40.50.300">
    <property type="entry name" value="P-loop containing nucleotide triphosphate hydrolases"/>
    <property type="match status" value="1"/>
</dbReference>
<feature type="region of interest" description="Disordered" evidence="1">
    <location>
        <begin position="68"/>
        <end position="89"/>
    </location>
</feature>